<evidence type="ECO:0000256" key="6">
    <source>
        <dbReference type="ARBA" id="ARBA00023187"/>
    </source>
</evidence>
<feature type="compositionally biased region" description="Basic residues" evidence="8">
    <location>
        <begin position="237"/>
        <end position="254"/>
    </location>
</feature>
<dbReference type="Proteomes" id="UP001530400">
    <property type="component" value="Unassembled WGS sequence"/>
</dbReference>
<feature type="compositionally biased region" description="Basic and acidic residues" evidence="8">
    <location>
        <begin position="340"/>
        <end position="357"/>
    </location>
</feature>
<keyword evidence="6" id="KW-0508">mRNA splicing</keyword>
<feature type="domain" description="CBF1-interacting co-repressor CIR N-terminal" evidence="9">
    <location>
        <begin position="11"/>
        <end position="47"/>
    </location>
</feature>
<keyword evidence="7" id="KW-0539">Nucleus</keyword>
<dbReference type="GO" id="GO:0008380">
    <property type="term" value="P:RNA splicing"/>
    <property type="evidence" value="ECO:0007669"/>
    <property type="project" value="UniProtKB-KW"/>
</dbReference>
<dbReference type="InterPro" id="IPR051376">
    <property type="entry name" value="CWC25_splicing_factor"/>
</dbReference>
<keyword evidence="11" id="KW-1185">Reference proteome</keyword>
<evidence type="ECO:0000256" key="3">
    <source>
        <dbReference type="ARBA" id="ARBA00022664"/>
    </source>
</evidence>
<keyword evidence="5" id="KW-0175">Coiled coil</keyword>
<dbReference type="PANTHER" id="PTHR16196">
    <property type="entry name" value="CELL CYCLE CONTROL PROTEIN CWF25"/>
    <property type="match status" value="1"/>
</dbReference>
<evidence type="ECO:0000256" key="8">
    <source>
        <dbReference type="SAM" id="MobiDB-lite"/>
    </source>
</evidence>
<dbReference type="InterPro" id="IPR019339">
    <property type="entry name" value="CIR_N_dom"/>
</dbReference>
<feature type="compositionally biased region" description="Basic and acidic residues" evidence="8">
    <location>
        <begin position="383"/>
        <end position="434"/>
    </location>
</feature>
<evidence type="ECO:0000256" key="2">
    <source>
        <dbReference type="ARBA" id="ARBA00006695"/>
    </source>
</evidence>
<evidence type="ECO:0000259" key="9">
    <source>
        <dbReference type="SMART" id="SM01083"/>
    </source>
</evidence>
<dbReference type="EMBL" id="JALLPJ020000686">
    <property type="protein sequence ID" value="KAL3785573.1"/>
    <property type="molecule type" value="Genomic_DNA"/>
</dbReference>
<dbReference type="GO" id="GO:0005681">
    <property type="term" value="C:spliceosomal complex"/>
    <property type="evidence" value="ECO:0007669"/>
    <property type="project" value="UniProtKB-KW"/>
</dbReference>
<comment type="similarity">
    <text evidence="2">Belongs to the CWC25 family.</text>
</comment>
<dbReference type="PANTHER" id="PTHR16196:SF0">
    <property type="entry name" value="PRE-MRNA-SPLICING FACTOR CWC25 HOMOLOG"/>
    <property type="match status" value="1"/>
</dbReference>
<name>A0ABD3PBM6_9STRA</name>
<evidence type="ECO:0000256" key="7">
    <source>
        <dbReference type="ARBA" id="ARBA00023242"/>
    </source>
</evidence>
<reference evidence="10 11" key="1">
    <citation type="submission" date="2024-10" db="EMBL/GenBank/DDBJ databases">
        <title>Updated reference genomes for cyclostephanoid diatoms.</title>
        <authorList>
            <person name="Roberts W.R."/>
            <person name="Alverson A.J."/>
        </authorList>
    </citation>
    <scope>NUCLEOTIDE SEQUENCE [LARGE SCALE GENOMIC DNA]</scope>
    <source>
        <strain evidence="10 11">AJA010-31</strain>
    </source>
</reference>
<dbReference type="AlphaFoldDB" id="A0ABD3PBM6"/>
<keyword evidence="4" id="KW-0747">Spliceosome</keyword>
<feature type="compositionally biased region" description="Basic and acidic residues" evidence="8">
    <location>
        <begin position="465"/>
        <end position="513"/>
    </location>
</feature>
<gene>
    <name evidence="10" type="ORF">ACHAWO_009407</name>
</gene>
<evidence type="ECO:0000256" key="4">
    <source>
        <dbReference type="ARBA" id="ARBA00022728"/>
    </source>
</evidence>
<evidence type="ECO:0000256" key="1">
    <source>
        <dbReference type="ARBA" id="ARBA00004123"/>
    </source>
</evidence>
<feature type="compositionally biased region" description="Basic and acidic residues" evidence="8">
    <location>
        <begin position="213"/>
        <end position="236"/>
    </location>
</feature>
<evidence type="ECO:0000256" key="5">
    <source>
        <dbReference type="ARBA" id="ARBA00023054"/>
    </source>
</evidence>
<feature type="compositionally biased region" description="Basic and acidic residues" evidence="8">
    <location>
        <begin position="153"/>
        <end position="200"/>
    </location>
</feature>
<protein>
    <recommendedName>
        <fullName evidence="9">CBF1-interacting co-repressor CIR N-terminal domain-containing protein</fullName>
    </recommendedName>
</protein>
<comment type="subcellular location">
    <subcellularLocation>
        <location evidence="1">Nucleus</location>
    </subcellularLocation>
</comment>
<accession>A0ABD3PBM6</accession>
<feature type="compositionally biased region" description="Basic residues" evidence="8">
    <location>
        <begin position="270"/>
        <end position="287"/>
    </location>
</feature>
<evidence type="ECO:0000313" key="10">
    <source>
        <dbReference type="EMBL" id="KAL3785573.1"/>
    </source>
</evidence>
<feature type="region of interest" description="Disordered" evidence="8">
    <location>
        <begin position="138"/>
        <end position="513"/>
    </location>
</feature>
<feature type="compositionally biased region" description="Basic and acidic residues" evidence="8">
    <location>
        <begin position="288"/>
        <end position="330"/>
    </location>
</feature>
<evidence type="ECO:0000313" key="11">
    <source>
        <dbReference type="Proteomes" id="UP001530400"/>
    </source>
</evidence>
<comment type="caution">
    <text evidence="10">The sequence shown here is derived from an EMBL/GenBank/DDBJ whole genome shotgun (WGS) entry which is preliminary data.</text>
</comment>
<organism evidence="10 11">
    <name type="scientific">Cyclotella atomus</name>
    <dbReference type="NCBI Taxonomy" id="382360"/>
    <lineage>
        <taxon>Eukaryota</taxon>
        <taxon>Sar</taxon>
        <taxon>Stramenopiles</taxon>
        <taxon>Ochrophyta</taxon>
        <taxon>Bacillariophyta</taxon>
        <taxon>Coscinodiscophyceae</taxon>
        <taxon>Thalassiosirophycidae</taxon>
        <taxon>Stephanodiscales</taxon>
        <taxon>Stephanodiscaceae</taxon>
        <taxon>Cyclotella</taxon>
    </lineage>
</organism>
<dbReference type="GO" id="GO:0006397">
    <property type="term" value="P:mRNA processing"/>
    <property type="evidence" value="ECO:0007669"/>
    <property type="project" value="UniProtKB-KW"/>
</dbReference>
<dbReference type="SMART" id="SM01083">
    <property type="entry name" value="Cir_N"/>
    <property type="match status" value="1"/>
</dbReference>
<proteinExistence type="inferred from homology"/>
<keyword evidence="3" id="KW-0507">mRNA processing</keyword>
<feature type="compositionally biased region" description="Polar residues" evidence="8">
    <location>
        <begin position="440"/>
        <end position="455"/>
    </location>
</feature>
<feature type="compositionally biased region" description="Low complexity" evidence="8">
    <location>
        <begin position="258"/>
        <end position="267"/>
    </location>
</feature>
<dbReference type="Pfam" id="PF10197">
    <property type="entry name" value="Cir_N"/>
    <property type="match status" value="1"/>
</dbReference>
<sequence length="513" mass="60165">MAGLSFLAKKSWHTSNLSNQEKVWLAEQKAAAEAQKVKELQTQIQLEREKEEFEKLAGKKSKGDRGVNWMYEEGRGAAYGENNTEAKEEEEKEAYLLGKEYVPKGQERHVGDFAEAAAMGAVLEKASTRGATIGVGEAGGAAGASSRGGDAVVHLKDDNEEQIKDDDGRSEFNREFHLRHEDPMFAVHQKREMQRKDAEKKRHLMEKAGLVVKEVERGDAERERPREHERDYDRKTRKDRSRKRKKHHKHRHTRDRSSSVSSRSSSSSRERRHRKKHRHHSRKHERRRDRSTSRDRSVDRHNDDGRGNDSRREDRHRDRYDHGDDKYERHHHERHRERSRSRDRGDGKDKVDRDEKPRHHHRHHKSYNNDDDGLDEFGRKRHDSSDERRGSGSHRDRDKDEEVSRNRRRKDSSSDRDRQSHHKDKEVHPPKKEGYGLIGTSLSGNGRNTSSNSAGVNRPASLGPDSDRIAAKRREVERERQSKLDQSRRRWDRDGHSREQALEEFERNARDRR</sequence>